<dbReference type="InterPro" id="IPR036396">
    <property type="entry name" value="Cyt_P450_sf"/>
</dbReference>
<dbReference type="Proteomes" id="UP000004994">
    <property type="component" value="Chromosome 9"/>
</dbReference>
<evidence type="ECO:0000256" key="4">
    <source>
        <dbReference type="ARBA" id="ARBA00022617"/>
    </source>
</evidence>
<evidence type="ECO:0000256" key="11">
    <source>
        <dbReference type="ARBA" id="ARBA00023136"/>
    </source>
</evidence>
<evidence type="ECO:0000256" key="13">
    <source>
        <dbReference type="RuleBase" id="RU000461"/>
    </source>
</evidence>
<keyword evidence="10 13" id="KW-0503">Monooxygenase</keyword>
<evidence type="ECO:0000256" key="5">
    <source>
        <dbReference type="ARBA" id="ARBA00022692"/>
    </source>
</evidence>
<keyword evidence="9 12" id="KW-0408">Iron</keyword>
<dbReference type="GO" id="GO:0016020">
    <property type="term" value="C:membrane"/>
    <property type="evidence" value="ECO:0007669"/>
    <property type="project" value="UniProtKB-SubCell"/>
</dbReference>
<dbReference type="Gene3D" id="1.10.630.10">
    <property type="entry name" value="Cytochrome P450"/>
    <property type="match status" value="1"/>
</dbReference>
<evidence type="ECO:0000256" key="8">
    <source>
        <dbReference type="ARBA" id="ARBA00023002"/>
    </source>
</evidence>
<dbReference type="OMA" id="RRRCIAW"/>
<keyword evidence="6 12" id="KW-0479">Metal-binding</keyword>
<dbReference type="SUPFAM" id="SSF48264">
    <property type="entry name" value="Cytochrome P450"/>
    <property type="match status" value="1"/>
</dbReference>
<evidence type="ECO:0000256" key="7">
    <source>
        <dbReference type="ARBA" id="ARBA00022989"/>
    </source>
</evidence>
<name>A0A3Q7I9Y2_SOLLC</name>
<dbReference type="AlphaFoldDB" id="A0A3Q7I9Y2"/>
<comment type="cofactor">
    <cofactor evidence="1 12">
        <name>heme</name>
        <dbReference type="ChEBI" id="CHEBI:30413"/>
    </cofactor>
</comment>
<keyword evidence="7" id="KW-1133">Transmembrane helix</keyword>
<dbReference type="Gramene" id="Solyc09g092605.1.1">
    <property type="protein sequence ID" value="Solyc09g092605.1.1"/>
    <property type="gene ID" value="Solyc09g092605.1"/>
</dbReference>
<dbReference type="PROSITE" id="PS00086">
    <property type="entry name" value="CYTOCHROME_P450"/>
    <property type="match status" value="1"/>
</dbReference>
<dbReference type="EnsemblPlants" id="Solyc09g092605.1.1">
    <property type="protein sequence ID" value="Solyc09g092605.1.1"/>
    <property type="gene ID" value="Solyc09g092605.1"/>
</dbReference>
<dbReference type="PANTHER" id="PTHR47955:SF22">
    <property type="entry name" value="CYTOCHROME P450 83B1-LIKE"/>
    <property type="match status" value="1"/>
</dbReference>
<organism evidence="14">
    <name type="scientific">Solanum lycopersicum</name>
    <name type="common">Tomato</name>
    <name type="synonym">Lycopersicon esculentum</name>
    <dbReference type="NCBI Taxonomy" id="4081"/>
    <lineage>
        <taxon>Eukaryota</taxon>
        <taxon>Viridiplantae</taxon>
        <taxon>Streptophyta</taxon>
        <taxon>Embryophyta</taxon>
        <taxon>Tracheophyta</taxon>
        <taxon>Spermatophyta</taxon>
        <taxon>Magnoliopsida</taxon>
        <taxon>eudicotyledons</taxon>
        <taxon>Gunneridae</taxon>
        <taxon>Pentapetalae</taxon>
        <taxon>asterids</taxon>
        <taxon>lamiids</taxon>
        <taxon>Solanales</taxon>
        <taxon>Solanaceae</taxon>
        <taxon>Solanoideae</taxon>
        <taxon>Solaneae</taxon>
        <taxon>Solanum</taxon>
        <taxon>Solanum subgen. Lycopersicon</taxon>
    </lineage>
</organism>
<dbReference type="InterPro" id="IPR002401">
    <property type="entry name" value="Cyt_P450_E_grp-I"/>
</dbReference>
<dbReference type="GO" id="GO:0020037">
    <property type="term" value="F:heme binding"/>
    <property type="evidence" value="ECO:0007669"/>
    <property type="project" value="InterPro"/>
</dbReference>
<evidence type="ECO:0000256" key="1">
    <source>
        <dbReference type="ARBA" id="ARBA00001971"/>
    </source>
</evidence>
<dbReference type="PRINTS" id="PR00463">
    <property type="entry name" value="EP450I"/>
</dbReference>
<comment type="similarity">
    <text evidence="3 13">Belongs to the cytochrome P450 family.</text>
</comment>
<evidence type="ECO:0008006" key="16">
    <source>
        <dbReference type="Google" id="ProtNLM"/>
    </source>
</evidence>
<keyword evidence="5" id="KW-0812">Transmembrane</keyword>
<evidence type="ECO:0000313" key="14">
    <source>
        <dbReference type="EnsemblPlants" id="Solyc09g092605.1.1"/>
    </source>
</evidence>
<evidence type="ECO:0000256" key="9">
    <source>
        <dbReference type="ARBA" id="ARBA00023004"/>
    </source>
</evidence>
<dbReference type="Pfam" id="PF00067">
    <property type="entry name" value="p450"/>
    <property type="match status" value="1"/>
</dbReference>
<proteinExistence type="inferred from homology"/>
<accession>A0A3Q7I9Y2</accession>
<protein>
    <recommendedName>
        <fullName evidence="16">Cytochrome P450</fullName>
    </recommendedName>
</protein>
<comment type="subcellular location">
    <subcellularLocation>
        <location evidence="2">Membrane</location>
        <topology evidence="2">Single-pass membrane protein</topology>
    </subcellularLocation>
</comment>
<evidence type="ECO:0000256" key="3">
    <source>
        <dbReference type="ARBA" id="ARBA00010617"/>
    </source>
</evidence>
<dbReference type="GO" id="GO:0004497">
    <property type="term" value="F:monooxygenase activity"/>
    <property type="evidence" value="ECO:0007669"/>
    <property type="project" value="UniProtKB-KW"/>
</dbReference>
<dbReference type="PANTHER" id="PTHR47955">
    <property type="entry name" value="CYTOCHROME P450 FAMILY 71 PROTEIN"/>
    <property type="match status" value="1"/>
</dbReference>
<keyword evidence="8 13" id="KW-0560">Oxidoreductase</keyword>
<keyword evidence="11" id="KW-0472">Membrane</keyword>
<evidence type="ECO:0000256" key="12">
    <source>
        <dbReference type="PIRSR" id="PIRSR602401-1"/>
    </source>
</evidence>
<dbReference type="InterPro" id="IPR001128">
    <property type="entry name" value="Cyt_P450"/>
</dbReference>
<reference evidence="14" key="1">
    <citation type="journal article" date="2012" name="Nature">
        <title>The tomato genome sequence provides insights into fleshy fruit evolution.</title>
        <authorList>
            <consortium name="Tomato Genome Consortium"/>
        </authorList>
    </citation>
    <scope>NUCLEOTIDE SEQUENCE [LARGE SCALE GENOMIC DNA]</scope>
    <source>
        <strain evidence="14">cv. Heinz 1706</strain>
    </source>
</reference>
<dbReference type="InterPro" id="IPR017972">
    <property type="entry name" value="Cyt_P450_CS"/>
</dbReference>
<evidence type="ECO:0000256" key="10">
    <source>
        <dbReference type="ARBA" id="ARBA00023033"/>
    </source>
</evidence>
<evidence type="ECO:0000313" key="15">
    <source>
        <dbReference type="Proteomes" id="UP000004994"/>
    </source>
</evidence>
<keyword evidence="15" id="KW-1185">Reference proteome</keyword>
<reference evidence="14" key="2">
    <citation type="submission" date="2019-01" db="UniProtKB">
        <authorList>
            <consortium name="EnsemblPlants"/>
        </authorList>
    </citation>
    <scope>IDENTIFICATION</scope>
    <source>
        <strain evidence="14">cv. Heinz 1706</strain>
    </source>
</reference>
<dbReference type="InParanoid" id="A0A3Q7I9Y2"/>
<dbReference type="GO" id="GO:0005506">
    <property type="term" value="F:iron ion binding"/>
    <property type="evidence" value="ECO:0007669"/>
    <property type="project" value="InterPro"/>
</dbReference>
<evidence type="ECO:0000256" key="2">
    <source>
        <dbReference type="ARBA" id="ARBA00004167"/>
    </source>
</evidence>
<evidence type="ECO:0000256" key="6">
    <source>
        <dbReference type="ARBA" id="ARBA00022723"/>
    </source>
</evidence>
<sequence length="147" mass="16646">MEGDILDLLLQLKKEKLTPIYLTLEDIKAIVMHTCGITIVHVNAWAIARDPEIWENPEEFIPERFLNNDIDFKGEDFELISFGAGRRGCPGIALGVASMELALSNLLYAFDWELPCGMKKEDIDTNVKPGITMHKKNDLCLIPIKYI</sequence>
<feature type="binding site" description="axial binding residue" evidence="12">
    <location>
        <position position="89"/>
    </location>
    <ligand>
        <name>heme</name>
        <dbReference type="ChEBI" id="CHEBI:30413"/>
    </ligand>
    <ligandPart>
        <name>Fe</name>
        <dbReference type="ChEBI" id="CHEBI:18248"/>
    </ligandPart>
</feature>
<dbReference type="GO" id="GO:0016705">
    <property type="term" value="F:oxidoreductase activity, acting on paired donors, with incorporation or reduction of molecular oxygen"/>
    <property type="evidence" value="ECO:0007669"/>
    <property type="project" value="InterPro"/>
</dbReference>
<keyword evidence="4 12" id="KW-0349">Heme</keyword>